<proteinExistence type="predicted"/>
<organism evidence="1 2">
    <name type="scientific">Monilinia laxa</name>
    <name type="common">Brown rot fungus</name>
    <name type="synonym">Sclerotinia laxa</name>
    <dbReference type="NCBI Taxonomy" id="61186"/>
    <lineage>
        <taxon>Eukaryota</taxon>
        <taxon>Fungi</taxon>
        <taxon>Dikarya</taxon>
        <taxon>Ascomycota</taxon>
        <taxon>Pezizomycotina</taxon>
        <taxon>Leotiomycetes</taxon>
        <taxon>Helotiales</taxon>
        <taxon>Sclerotiniaceae</taxon>
        <taxon>Monilinia</taxon>
    </lineage>
</organism>
<keyword evidence="2" id="KW-1185">Reference proteome</keyword>
<gene>
    <name evidence="1" type="ORF">EYC80_002991</name>
</gene>
<evidence type="ECO:0000313" key="1">
    <source>
        <dbReference type="EMBL" id="KAB8301073.1"/>
    </source>
</evidence>
<dbReference type="EMBL" id="VIGI01000004">
    <property type="protein sequence ID" value="KAB8301073.1"/>
    <property type="molecule type" value="Genomic_DNA"/>
</dbReference>
<protein>
    <submittedName>
        <fullName evidence="1">Uncharacterized protein</fullName>
    </submittedName>
</protein>
<reference evidence="1 2" key="1">
    <citation type="submission" date="2019-06" db="EMBL/GenBank/DDBJ databases">
        <title>Genome Sequence of the Brown Rot Fungal Pathogen Monilinia laxa.</title>
        <authorList>
            <person name="De Miccolis Angelini R.M."/>
            <person name="Landi L."/>
            <person name="Abate D."/>
            <person name="Pollastro S."/>
            <person name="Romanazzi G."/>
            <person name="Faretra F."/>
        </authorList>
    </citation>
    <scope>NUCLEOTIDE SEQUENCE [LARGE SCALE GENOMIC DNA]</scope>
    <source>
        <strain evidence="1 2">Mlax316</strain>
    </source>
</reference>
<name>A0A5N6KCA5_MONLA</name>
<accession>A0A5N6KCA5</accession>
<sequence>MEDLDLHLHALGDWSRVQSSGTHIDEYSNQRGTFDVVQNCICVTGFWMCCVVYCGKLSKRWCILLNNEITHCKFQKLLNPL</sequence>
<dbReference type="Proteomes" id="UP000326757">
    <property type="component" value="Unassembled WGS sequence"/>
</dbReference>
<comment type="caution">
    <text evidence="1">The sequence shown here is derived from an EMBL/GenBank/DDBJ whole genome shotgun (WGS) entry which is preliminary data.</text>
</comment>
<dbReference type="AlphaFoldDB" id="A0A5N6KCA5"/>
<evidence type="ECO:0000313" key="2">
    <source>
        <dbReference type="Proteomes" id="UP000326757"/>
    </source>
</evidence>